<gene>
    <name evidence="4" type="ORF">BCR42DRAFT_491104</name>
</gene>
<comment type="caution">
    <text evidence="4">The sequence shown here is derived from an EMBL/GenBank/DDBJ whole genome shotgun (WGS) entry which is preliminary data.</text>
</comment>
<evidence type="ECO:0000259" key="3">
    <source>
        <dbReference type="PROSITE" id="PS50217"/>
    </source>
</evidence>
<feature type="region of interest" description="Disordered" evidence="2">
    <location>
        <begin position="434"/>
        <end position="493"/>
    </location>
</feature>
<reference evidence="4 5" key="1">
    <citation type="submission" date="2016-07" db="EMBL/GenBank/DDBJ databases">
        <title>Pervasive Adenine N6-methylation of Active Genes in Fungi.</title>
        <authorList>
            <consortium name="DOE Joint Genome Institute"/>
            <person name="Mondo S.J."/>
            <person name="Dannebaum R.O."/>
            <person name="Kuo R.C."/>
            <person name="Labutti K."/>
            <person name="Haridas S."/>
            <person name="Kuo A."/>
            <person name="Salamov A."/>
            <person name="Ahrendt S.R."/>
            <person name="Lipzen A."/>
            <person name="Sullivan W."/>
            <person name="Andreopoulos W.B."/>
            <person name="Clum A."/>
            <person name="Lindquist E."/>
            <person name="Daum C."/>
            <person name="Ramamoorthy G.K."/>
            <person name="Gryganskyi A."/>
            <person name="Culley D."/>
            <person name="Magnuson J.K."/>
            <person name="James T.Y."/>
            <person name="O'Malley M.A."/>
            <person name="Stajich J.E."/>
            <person name="Spatafora J.W."/>
            <person name="Visel A."/>
            <person name="Grigoriev I.V."/>
        </authorList>
    </citation>
    <scope>NUCLEOTIDE SEQUENCE [LARGE SCALE GENOMIC DNA]</scope>
    <source>
        <strain evidence="4 5">NRRL 1336</strain>
    </source>
</reference>
<name>A0A1X2IIL8_9FUNG</name>
<dbReference type="PROSITE" id="PS50217">
    <property type="entry name" value="BZIP"/>
    <property type="match status" value="1"/>
</dbReference>
<evidence type="ECO:0000313" key="5">
    <source>
        <dbReference type="Proteomes" id="UP000193560"/>
    </source>
</evidence>
<keyword evidence="1" id="KW-0175">Coiled coil</keyword>
<feature type="compositionally biased region" description="Basic and acidic residues" evidence="2">
    <location>
        <begin position="17"/>
        <end position="34"/>
    </location>
</feature>
<dbReference type="PANTHER" id="PTHR38116:SF9">
    <property type="entry name" value="BZIP DOMAIN-CONTAINING PROTEIN"/>
    <property type="match status" value="1"/>
</dbReference>
<protein>
    <recommendedName>
        <fullName evidence="3">BZIP domain-containing protein</fullName>
    </recommendedName>
</protein>
<feature type="compositionally biased region" description="Low complexity" evidence="2">
    <location>
        <begin position="215"/>
        <end position="254"/>
    </location>
</feature>
<feature type="coiled-coil region" evidence="1">
    <location>
        <begin position="64"/>
        <end position="98"/>
    </location>
</feature>
<dbReference type="CDD" id="cd14688">
    <property type="entry name" value="bZIP_YAP"/>
    <property type="match status" value="1"/>
</dbReference>
<feature type="compositionally biased region" description="Polar residues" evidence="2">
    <location>
        <begin position="474"/>
        <end position="493"/>
    </location>
</feature>
<dbReference type="SUPFAM" id="SSF57959">
    <property type="entry name" value="Leucine zipper domain"/>
    <property type="match status" value="1"/>
</dbReference>
<dbReference type="AlphaFoldDB" id="A0A1X2IIL8"/>
<dbReference type="Gene3D" id="1.20.5.170">
    <property type="match status" value="1"/>
</dbReference>
<feature type="domain" description="BZIP" evidence="3">
    <location>
        <begin position="52"/>
        <end position="100"/>
    </location>
</feature>
<feature type="compositionally biased region" description="Basic and acidic residues" evidence="2">
    <location>
        <begin position="452"/>
        <end position="472"/>
    </location>
</feature>
<dbReference type="Pfam" id="PF11905">
    <property type="entry name" value="DUF3425"/>
    <property type="match status" value="1"/>
</dbReference>
<dbReference type="Proteomes" id="UP000193560">
    <property type="component" value="Unassembled WGS sequence"/>
</dbReference>
<evidence type="ECO:0000256" key="1">
    <source>
        <dbReference type="SAM" id="Coils"/>
    </source>
</evidence>
<evidence type="ECO:0000313" key="4">
    <source>
        <dbReference type="EMBL" id="ORZ17199.1"/>
    </source>
</evidence>
<feature type="region of interest" description="Disordered" evidence="2">
    <location>
        <begin position="508"/>
        <end position="527"/>
    </location>
</feature>
<dbReference type="InterPro" id="IPR046347">
    <property type="entry name" value="bZIP_sf"/>
</dbReference>
<feature type="region of interest" description="Disordered" evidence="2">
    <location>
        <begin position="204"/>
        <end position="276"/>
    </location>
</feature>
<dbReference type="PROSITE" id="PS00036">
    <property type="entry name" value="BZIP_BASIC"/>
    <property type="match status" value="1"/>
</dbReference>
<organism evidence="4 5">
    <name type="scientific">Absidia repens</name>
    <dbReference type="NCBI Taxonomy" id="90262"/>
    <lineage>
        <taxon>Eukaryota</taxon>
        <taxon>Fungi</taxon>
        <taxon>Fungi incertae sedis</taxon>
        <taxon>Mucoromycota</taxon>
        <taxon>Mucoromycotina</taxon>
        <taxon>Mucoromycetes</taxon>
        <taxon>Mucorales</taxon>
        <taxon>Cunninghamellaceae</taxon>
        <taxon>Absidia</taxon>
    </lineage>
</organism>
<proteinExistence type="predicted"/>
<dbReference type="InterPro" id="IPR004827">
    <property type="entry name" value="bZIP"/>
</dbReference>
<keyword evidence="5" id="KW-1185">Reference proteome</keyword>
<dbReference type="EMBL" id="MCGE01000010">
    <property type="protein sequence ID" value="ORZ17199.1"/>
    <property type="molecule type" value="Genomic_DNA"/>
</dbReference>
<dbReference type="OrthoDB" id="2593073at2759"/>
<dbReference type="InterPro" id="IPR021833">
    <property type="entry name" value="DUF3425"/>
</dbReference>
<feature type="region of interest" description="Disordered" evidence="2">
    <location>
        <begin position="1"/>
        <end position="59"/>
    </location>
</feature>
<sequence>MNDSDMDMDMEFELGPDETHSIDQQEQQSHDTPIRMRKKPGRKPNPASPALRKAQNRAAQRAFRERKERHMRELEIAIKQIREQRDKLYLENEQLRTDAEINRSENWYLKGIVLTLQLVCYQHNIAIPKHGPFINEQTLSVMAQSTPEPIAAYLTVNANNKLPPASRLSGYRHSVKRGDRYLSSGSILVTKDDVCQQQFPALQPMKHPLERYRQPSSSASSSSSTPPPSSSFESECSSSSSPSPSMDSGSLSPPYQQQYGRASPEKCGANEPSAMPALSPILDQTQKSTPSIPRPPQNEPIASNLAAIQTLRMRLRLQSACARMDSVPFSIQPSILQLTIPHDPRIDLIPTPHMRDRMILFRDQFDLDDCFKCLLSASVFHGGDPAAAENWQLPKVFFEKFWFLTIDYTLRRTTNRWRRLQGLNELENDLATMGNDSHMAVDPQASGTQNSDIDKTYENDVERIKQKQRQQEEVATTKSGANKSSTAHTCTTDLTGLSGLPALEQQHLPSQQHYPQTRMSPSPWAASTDTGLSFADLSSYLGVEFSKIQQIQQKQQQQQQKNDGVLKQTALDSLYQLNDAPENTFEPVRLTNGYLLPQSSPKHTTPTVTTTATNTMPHNTAAVSSQQDKVSPVVLQSQHKVPSTQQQMQDPWNALLLDSSNPSRYDALVNNNFRQPDHPHPHHDTL</sequence>
<dbReference type="STRING" id="90262.A0A1X2IIL8"/>
<evidence type="ECO:0000256" key="2">
    <source>
        <dbReference type="SAM" id="MobiDB-lite"/>
    </source>
</evidence>
<accession>A0A1X2IIL8</accession>
<dbReference type="GO" id="GO:0003700">
    <property type="term" value="F:DNA-binding transcription factor activity"/>
    <property type="evidence" value="ECO:0007669"/>
    <property type="project" value="InterPro"/>
</dbReference>
<dbReference type="PANTHER" id="PTHR38116">
    <property type="entry name" value="CHROMOSOME 7, WHOLE GENOME SHOTGUN SEQUENCE"/>
    <property type="match status" value="1"/>
</dbReference>
<feature type="compositionally biased region" description="Acidic residues" evidence="2">
    <location>
        <begin position="1"/>
        <end position="16"/>
    </location>
</feature>